<evidence type="ECO:0000256" key="1">
    <source>
        <dbReference type="SAM" id="Phobius"/>
    </source>
</evidence>
<name>A0A8J6XEQ1_9CYAN</name>
<keyword evidence="1" id="KW-1133">Transmembrane helix</keyword>
<gene>
    <name evidence="2" type="ORF">ICL16_04435</name>
</gene>
<dbReference type="AlphaFoldDB" id="A0A8J6XEQ1"/>
<sequence length="267" mass="29727">MNNRSLLEVAEYISLISSVAGSFAAMVSGQVVFATIPLSVSILLNLVNRYRFEQQTRQSTNAVISQSHQQILTDIQSLRSVLSQSAKVDLNTVQQTLFKLKEEIAGVETKLDRLASLSAFEPSSIIEGISQLANQYTILSKSLNAVRQQLDNLPLLEKINSLQSSLFSLSEEIAAQKTEIESSSSVETSDIELIKSNISQIIEQCTALQEFLDALVYRMLSDGGISSRVCSDEMETRLSKIVEYHRQQRQKRQKYATSLEPQDESSV</sequence>
<evidence type="ECO:0000313" key="2">
    <source>
        <dbReference type="EMBL" id="MBD2771385.1"/>
    </source>
</evidence>
<reference evidence="2" key="1">
    <citation type="submission" date="2020-09" db="EMBL/GenBank/DDBJ databases">
        <title>Iningainema tapete sp. nov. (Scytonemataceae, Cyanobacteria) from greenhouses in central Florida (USA) produces two types of nodularin with biosynthetic potential for microcystin-LR and anabaenopeptins.</title>
        <authorList>
            <person name="Berthold D.E."/>
            <person name="Lefler F.W."/>
            <person name="Huang I.-S."/>
            <person name="Abdulla H."/>
            <person name="Zimba P.V."/>
            <person name="Laughinghouse H.D. IV."/>
        </authorList>
    </citation>
    <scope>NUCLEOTIDE SEQUENCE</scope>
    <source>
        <strain evidence="2">BLCCT55</strain>
    </source>
</reference>
<dbReference type="RefSeq" id="WP_190825683.1">
    <property type="nucleotide sequence ID" value="NZ_CAWPPI010000023.1"/>
</dbReference>
<proteinExistence type="predicted"/>
<dbReference type="Proteomes" id="UP000629098">
    <property type="component" value="Unassembled WGS sequence"/>
</dbReference>
<feature type="transmembrane region" description="Helical" evidence="1">
    <location>
        <begin position="20"/>
        <end position="47"/>
    </location>
</feature>
<evidence type="ECO:0000313" key="3">
    <source>
        <dbReference type="Proteomes" id="UP000629098"/>
    </source>
</evidence>
<keyword evidence="1" id="KW-0812">Transmembrane</keyword>
<keyword evidence="1" id="KW-0472">Membrane</keyword>
<organism evidence="2 3">
    <name type="scientific">Iningainema tapete BLCC-T55</name>
    <dbReference type="NCBI Taxonomy" id="2748662"/>
    <lineage>
        <taxon>Bacteria</taxon>
        <taxon>Bacillati</taxon>
        <taxon>Cyanobacteriota</taxon>
        <taxon>Cyanophyceae</taxon>
        <taxon>Nostocales</taxon>
        <taxon>Scytonemataceae</taxon>
        <taxon>Iningainema tapete</taxon>
    </lineage>
</organism>
<accession>A0A8J6XEQ1</accession>
<keyword evidence="3" id="KW-1185">Reference proteome</keyword>
<protein>
    <submittedName>
        <fullName evidence="2">Uncharacterized protein</fullName>
    </submittedName>
</protein>
<comment type="caution">
    <text evidence="2">The sequence shown here is derived from an EMBL/GenBank/DDBJ whole genome shotgun (WGS) entry which is preliminary data.</text>
</comment>
<dbReference type="EMBL" id="JACXAE010000023">
    <property type="protein sequence ID" value="MBD2771385.1"/>
    <property type="molecule type" value="Genomic_DNA"/>
</dbReference>